<organism evidence="1 2">
    <name type="scientific">Candidatus Tanganyikabacteria bacterium</name>
    <dbReference type="NCBI Taxonomy" id="2961651"/>
    <lineage>
        <taxon>Bacteria</taxon>
        <taxon>Bacillati</taxon>
        <taxon>Candidatus Sericytochromatia</taxon>
        <taxon>Candidatus Tanganyikabacteria</taxon>
    </lineage>
</organism>
<dbReference type="GO" id="GO:0042026">
    <property type="term" value="P:protein refolding"/>
    <property type="evidence" value="ECO:0007669"/>
    <property type="project" value="TreeGrafter"/>
</dbReference>
<dbReference type="EMBL" id="VGJX01000750">
    <property type="protein sequence ID" value="MBM3275855.1"/>
    <property type="molecule type" value="Genomic_DNA"/>
</dbReference>
<dbReference type="SUPFAM" id="SSF64397">
    <property type="entry name" value="Hsp33 domain"/>
    <property type="match status" value="1"/>
</dbReference>
<dbReference type="Gene3D" id="3.55.30.10">
    <property type="entry name" value="Hsp33 domain"/>
    <property type="match status" value="1"/>
</dbReference>
<gene>
    <name evidence="1" type="ORF">FJZ00_11925</name>
</gene>
<dbReference type="GO" id="GO:0005737">
    <property type="term" value="C:cytoplasm"/>
    <property type="evidence" value="ECO:0007669"/>
    <property type="project" value="InterPro"/>
</dbReference>
<dbReference type="PANTHER" id="PTHR30111">
    <property type="entry name" value="33 KDA CHAPERONIN"/>
    <property type="match status" value="1"/>
</dbReference>
<accession>A0A938BP51</accession>
<dbReference type="GO" id="GO:0044183">
    <property type="term" value="F:protein folding chaperone"/>
    <property type="evidence" value="ECO:0007669"/>
    <property type="project" value="TreeGrafter"/>
</dbReference>
<dbReference type="InterPro" id="IPR000397">
    <property type="entry name" value="Heat_shock_Hsp33"/>
</dbReference>
<protein>
    <submittedName>
        <fullName evidence="1">Hsp33 family molecular chaperone HslO</fullName>
    </submittedName>
</protein>
<proteinExistence type="predicted"/>
<evidence type="ECO:0000313" key="1">
    <source>
        <dbReference type="EMBL" id="MBM3275855.1"/>
    </source>
</evidence>
<feature type="non-terminal residue" evidence="1">
    <location>
        <position position="155"/>
    </location>
</feature>
<dbReference type="AlphaFoldDB" id="A0A938BP51"/>
<sequence>MQSQADSLVRMTAADGRVRAFATISTRTVEEARRRHQTSPTATAALGKALTGGLLLSAALMKDDGRLTIRVLGGGPLGGIIVDAGYDGSVRGYVAHPDVYVPISERGTLDVGGAIGREGFLYVTHDSGLGHPYTGVVELVSGELGEDFTHYLATS</sequence>
<comment type="caution">
    <text evidence="1">The sequence shown here is derived from an EMBL/GenBank/DDBJ whole genome shotgun (WGS) entry which is preliminary data.</text>
</comment>
<dbReference type="Pfam" id="PF01430">
    <property type="entry name" value="HSP33"/>
    <property type="match status" value="1"/>
</dbReference>
<dbReference type="InterPro" id="IPR016153">
    <property type="entry name" value="Heat_shock_Hsp33_N"/>
</dbReference>
<evidence type="ECO:0000313" key="2">
    <source>
        <dbReference type="Proteomes" id="UP000703893"/>
    </source>
</evidence>
<reference evidence="1 2" key="1">
    <citation type="submission" date="2019-03" db="EMBL/GenBank/DDBJ databases">
        <title>Lake Tanganyika Metagenome-Assembled Genomes (MAGs).</title>
        <authorList>
            <person name="Tran P."/>
        </authorList>
    </citation>
    <scope>NUCLEOTIDE SEQUENCE [LARGE SCALE GENOMIC DNA]</scope>
    <source>
        <strain evidence="1">K_DeepCast_65m_m2_236</strain>
    </source>
</reference>
<dbReference type="PANTHER" id="PTHR30111:SF1">
    <property type="entry name" value="33 KDA CHAPERONIN"/>
    <property type="match status" value="1"/>
</dbReference>
<dbReference type="GO" id="GO:0051082">
    <property type="term" value="F:unfolded protein binding"/>
    <property type="evidence" value="ECO:0007669"/>
    <property type="project" value="InterPro"/>
</dbReference>
<name>A0A938BP51_9BACT</name>
<dbReference type="Proteomes" id="UP000703893">
    <property type="component" value="Unassembled WGS sequence"/>
</dbReference>